<dbReference type="Pfam" id="PF00378">
    <property type="entry name" value="ECH_1"/>
    <property type="match status" value="1"/>
</dbReference>
<keyword evidence="4" id="KW-1185">Reference proteome</keyword>
<dbReference type="GO" id="GO:0016853">
    <property type="term" value="F:isomerase activity"/>
    <property type="evidence" value="ECO:0007669"/>
    <property type="project" value="UniProtKB-KW"/>
</dbReference>
<dbReference type="InterPro" id="IPR029045">
    <property type="entry name" value="ClpP/crotonase-like_dom_sf"/>
</dbReference>
<dbReference type="SUPFAM" id="SSF52096">
    <property type="entry name" value="ClpP/crotonase"/>
    <property type="match status" value="1"/>
</dbReference>
<dbReference type="InterPro" id="IPR001753">
    <property type="entry name" value="Enoyl-CoA_hydra/iso"/>
</dbReference>
<dbReference type="Gene3D" id="3.90.226.10">
    <property type="entry name" value="2-enoyl-CoA Hydratase, Chain A, domain 1"/>
    <property type="match status" value="1"/>
</dbReference>
<organism evidence="3 4">
    <name type="scientific">Quisquiliibacterium transsilvanicum</name>
    <dbReference type="NCBI Taxonomy" id="1549638"/>
    <lineage>
        <taxon>Bacteria</taxon>
        <taxon>Pseudomonadati</taxon>
        <taxon>Pseudomonadota</taxon>
        <taxon>Betaproteobacteria</taxon>
        <taxon>Burkholderiales</taxon>
        <taxon>Burkholderiaceae</taxon>
        <taxon>Quisquiliibacterium</taxon>
    </lineage>
</organism>
<reference evidence="3 4" key="1">
    <citation type="submission" date="2020-08" db="EMBL/GenBank/DDBJ databases">
        <title>Genomic Encyclopedia of Type Strains, Phase IV (KMG-IV): sequencing the most valuable type-strain genomes for metagenomic binning, comparative biology and taxonomic classification.</title>
        <authorList>
            <person name="Goeker M."/>
        </authorList>
    </citation>
    <scope>NUCLEOTIDE SEQUENCE [LARGE SCALE GENOMIC DNA]</scope>
    <source>
        <strain evidence="3 4">DSM 29781</strain>
    </source>
</reference>
<sequence length="265" mass="28244">MSGMGFVLWHVEDGVGHIRLNRPEAANALNTTAARQLNSVVEQAAQAEVGVIVISSNGRQFCAGGDIDEFVERRDHLDALIEEILSSVHPTIHRLATLPVPVISAVQGPVGGAGIAIALCADLVFASPEMKLRGGYSAIGLSPDLGASWYLARRAGAARAKQILMTNRAISAEQCLRWGIVDELHDSQDLMAAACTLAAQLARGARKSLGGIKRLCDAAHEHDLRMHLDLERDALLECARSADGREGVTAFVEKRAPRFSGSAPD</sequence>
<dbReference type="Gene3D" id="1.10.12.10">
    <property type="entry name" value="Lyase 2-enoyl-coa Hydratase, Chain A, domain 2"/>
    <property type="match status" value="1"/>
</dbReference>
<accession>A0A7W8HIL6</accession>
<keyword evidence="3" id="KW-0413">Isomerase</keyword>
<comment type="similarity">
    <text evidence="1 2">Belongs to the enoyl-CoA hydratase/isomerase family.</text>
</comment>
<evidence type="ECO:0000313" key="3">
    <source>
        <dbReference type="EMBL" id="MBB5272761.1"/>
    </source>
</evidence>
<dbReference type="InterPro" id="IPR018376">
    <property type="entry name" value="Enoyl-CoA_hyd/isom_CS"/>
</dbReference>
<name>A0A7W8HIL6_9BURK</name>
<protein>
    <submittedName>
        <fullName evidence="3">2-(1,2-epoxy-1,2-dihydrophenyl)acetyl-CoA isomerase</fullName>
        <ecNumber evidence="3">5.3.3.18</ecNumber>
    </submittedName>
</protein>
<dbReference type="EMBL" id="JACHGB010000005">
    <property type="protein sequence ID" value="MBB5272761.1"/>
    <property type="molecule type" value="Genomic_DNA"/>
</dbReference>
<dbReference type="PANTHER" id="PTHR43459:SF1">
    <property type="entry name" value="EG:BACN32G11.4 PROTEIN"/>
    <property type="match status" value="1"/>
</dbReference>
<proteinExistence type="inferred from homology"/>
<dbReference type="Proteomes" id="UP000532440">
    <property type="component" value="Unassembled WGS sequence"/>
</dbReference>
<gene>
    <name evidence="3" type="ORF">HNQ70_002784</name>
</gene>
<dbReference type="AlphaFoldDB" id="A0A7W8HIL6"/>
<evidence type="ECO:0000313" key="4">
    <source>
        <dbReference type="Proteomes" id="UP000532440"/>
    </source>
</evidence>
<dbReference type="PROSITE" id="PS00166">
    <property type="entry name" value="ENOYL_COA_HYDRATASE"/>
    <property type="match status" value="1"/>
</dbReference>
<evidence type="ECO:0000256" key="2">
    <source>
        <dbReference type="RuleBase" id="RU003707"/>
    </source>
</evidence>
<dbReference type="RefSeq" id="WP_183968592.1">
    <property type="nucleotide sequence ID" value="NZ_BAABEW010000012.1"/>
</dbReference>
<evidence type="ECO:0000256" key="1">
    <source>
        <dbReference type="ARBA" id="ARBA00005254"/>
    </source>
</evidence>
<dbReference type="InterPro" id="IPR014748">
    <property type="entry name" value="Enoyl-CoA_hydra_C"/>
</dbReference>
<dbReference type="CDD" id="cd06558">
    <property type="entry name" value="crotonase-like"/>
    <property type="match status" value="1"/>
</dbReference>
<dbReference type="EC" id="5.3.3.18" evidence="3"/>
<comment type="caution">
    <text evidence="3">The sequence shown here is derived from an EMBL/GenBank/DDBJ whole genome shotgun (WGS) entry which is preliminary data.</text>
</comment>
<dbReference type="PANTHER" id="PTHR43459">
    <property type="entry name" value="ENOYL-COA HYDRATASE"/>
    <property type="match status" value="1"/>
</dbReference>